<accession>A0A1G2SDX7</accession>
<evidence type="ECO:0000256" key="1">
    <source>
        <dbReference type="ARBA" id="ARBA00001922"/>
    </source>
</evidence>
<dbReference type="PANTHER" id="PTHR43371:SF1">
    <property type="entry name" value="RIBONUCLEOSIDE-DIPHOSPHATE REDUCTASE"/>
    <property type="match status" value="1"/>
</dbReference>
<dbReference type="InterPro" id="IPR005144">
    <property type="entry name" value="ATP-cone_dom"/>
</dbReference>
<proteinExistence type="predicted"/>
<evidence type="ECO:0000256" key="4">
    <source>
        <dbReference type="ARBA" id="ARBA00022840"/>
    </source>
</evidence>
<dbReference type="GO" id="GO:0005524">
    <property type="term" value="F:ATP binding"/>
    <property type="evidence" value="ECO:0007669"/>
    <property type="project" value="UniProtKB-UniRule"/>
</dbReference>
<name>A0A1G2SDX7_9BACT</name>
<comment type="caution">
    <text evidence="9">The sequence shown here is derived from an EMBL/GenBank/DDBJ whole genome shotgun (WGS) entry which is preliminary data.</text>
</comment>
<keyword evidence="5" id="KW-0560">Oxidoreductase</keyword>
<evidence type="ECO:0000256" key="7">
    <source>
        <dbReference type="PROSITE-ProRule" id="PRU00492"/>
    </source>
</evidence>
<dbReference type="InterPro" id="IPR040763">
    <property type="entry name" value="RNR_alpha_hel"/>
</dbReference>
<dbReference type="Proteomes" id="UP000178817">
    <property type="component" value="Unassembled WGS sequence"/>
</dbReference>
<dbReference type="STRING" id="1802726.A3B07_01820"/>
<gene>
    <name evidence="9" type="ORF">A3B07_01820</name>
</gene>
<dbReference type="AlphaFoldDB" id="A0A1G2SDX7"/>
<sequence length="769" mass="87337">MPKKTEQHKKSVVKHVPEIKKSAVMNVRKRNGSVMPYDADHIVSAVNKAMKSTGEGGQKEAEYIARKVESELKRIAKLVKDFIPTVEGIQDIVERELILEEYVKTAKAYILYREERARVREAHGEIPEKVKQLVSEGKNYFRNPMSEFIYYRTYSRWLPTEGRRETWIETVDRYIDFMKENLGTKLTVKEYAEVREGILKQEAMPSMRLLWSAGDAARKTNVTAYNCSFIAPSCPRDLAEIMYILMCGGGAGFSVESQNVQMFPQIKKQTGKMLPTHVVVDSKEGWADAYVIGLNAWFGGEDVKFDYSKLRPAGARLVTMGGRSSGPEPLISLMNFSRERILKKQGRRLSNVDLHDVICKVGEVVVAGGVRRSALISLSDLDDHDMRHAKDGQFFLTDPQRMMANNSAVYWQKPNNTDFLEEWIALMKGRSGERGIFNRGSVMKQVPPRRAKTLEKDFDTCGVNPCGEIILKSKQFCNLSEVVARAEDTEASLLRKARLAAILGTYQSTLTNFGYLSKEWKENCEEERLLGVSVTGQWDCHTVRDPKVLKKILDEVLKVNKEYAKRFGVNPSVATTAVKPSGTVSQLVDASSGMHPRHAPYYIRRVRIAATDSLFKMMKDQGVPFRPEVGQSLESAVTYVLEFPVKAPEKSIFKDDQTALDQLEYWKMVKENYTEHNPSVTISIGEDEWIKVANWLHENWDIIGGLSFLPHSNDVYPLAPYEEITKERYEEMVKKFPDIDFSKIVTYEQEDRTQGSKELACVSGVCEIA</sequence>
<keyword evidence="6" id="KW-0170">Cobalt</keyword>
<dbReference type="GO" id="GO:0031419">
    <property type="term" value="F:cobalamin binding"/>
    <property type="evidence" value="ECO:0007669"/>
    <property type="project" value="UniProtKB-KW"/>
</dbReference>
<comment type="cofactor">
    <cofactor evidence="1">
        <name>adenosylcob(III)alamin</name>
        <dbReference type="ChEBI" id="CHEBI:18408"/>
    </cofactor>
</comment>
<dbReference type="Pfam" id="PF03477">
    <property type="entry name" value="ATP-cone"/>
    <property type="match status" value="1"/>
</dbReference>
<evidence type="ECO:0000259" key="8">
    <source>
        <dbReference type="PROSITE" id="PS51161"/>
    </source>
</evidence>
<dbReference type="PROSITE" id="PS51161">
    <property type="entry name" value="ATP_CONE"/>
    <property type="match status" value="1"/>
</dbReference>
<keyword evidence="4 7" id="KW-0067">ATP-binding</keyword>
<dbReference type="InterPro" id="IPR050862">
    <property type="entry name" value="RdRp_reductase_class-2"/>
</dbReference>
<protein>
    <submittedName>
        <fullName evidence="9">Ribonucleoside-triphosphate reductase</fullName>
    </submittedName>
</protein>
<keyword evidence="2" id="KW-0846">Cobalamin</keyword>
<dbReference type="EMBL" id="MHUV01000005">
    <property type="protein sequence ID" value="OHA82651.1"/>
    <property type="molecule type" value="Genomic_DNA"/>
</dbReference>
<dbReference type="GO" id="GO:0004748">
    <property type="term" value="F:ribonucleoside-diphosphate reductase activity, thioredoxin disulfide as acceptor"/>
    <property type="evidence" value="ECO:0007669"/>
    <property type="project" value="TreeGrafter"/>
</dbReference>
<dbReference type="Gene3D" id="3.90.1390.10">
    <property type="entry name" value="b-12 dependent (class ii) ribonucleotide reductase, chain A, domain 3"/>
    <property type="match status" value="1"/>
</dbReference>
<dbReference type="PANTHER" id="PTHR43371">
    <property type="entry name" value="VITAMIN B12-DEPENDENT RIBONUCLEOTIDE REDUCTASE"/>
    <property type="match status" value="1"/>
</dbReference>
<feature type="domain" description="ATP-cone" evidence="8">
    <location>
        <begin position="25"/>
        <end position="120"/>
    </location>
</feature>
<dbReference type="Gene3D" id="3.20.70.20">
    <property type="match status" value="3"/>
</dbReference>
<evidence type="ECO:0000256" key="5">
    <source>
        <dbReference type="ARBA" id="ARBA00023002"/>
    </source>
</evidence>
<evidence type="ECO:0000256" key="2">
    <source>
        <dbReference type="ARBA" id="ARBA00022628"/>
    </source>
</evidence>
<keyword evidence="3 7" id="KW-0547">Nucleotide-binding</keyword>
<evidence type="ECO:0000256" key="3">
    <source>
        <dbReference type="ARBA" id="ARBA00022741"/>
    </source>
</evidence>
<dbReference type="SUPFAM" id="SSF51998">
    <property type="entry name" value="PFL-like glycyl radical enzymes"/>
    <property type="match status" value="1"/>
</dbReference>
<evidence type="ECO:0000313" key="9">
    <source>
        <dbReference type="EMBL" id="OHA82651.1"/>
    </source>
</evidence>
<dbReference type="Pfam" id="PF17975">
    <property type="entry name" value="RNR_Alpha"/>
    <property type="match status" value="1"/>
</dbReference>
<organism evidence="9 10">
    <name type="scientific">Candidatus Yonathbacteria bacterium RIFCSPLOWO2_01_FULL_43_27</name>
    <dbReference type="NCBI Taxonomy" id="1802726"/>
    <lineage>
        <taxon>Bacteria</taxon>
        <taxon>Candidatus Yonathiibacteriota</taxon>
    </lineage>
</organism>
<reference evidence="9 10" key="1">
    <citation type="journal article" date="2016" name="Nat. Commun.">
        <title>Thousands of microbial genomes shed light on interconnected biogeochemical processes in an aquifer system.</title>
        <authorList>
            <person name="Anantharaman K."/>
            <person name="Brown C.T."/>
            <person name="Hug L.A."/>
            <person name="Sharon I."/>
            <person name="Castelle C.J."/>
            <person name="Probst A.J."/>
            <person name="Thomas B.C."/>
            <person name="Singh A."/>
            <person name="Wilkins M.J."/>
            <person name="Karaoz U."/>
            <person name="Brodie E.L."/>
            <person name="Williams K.H."/>
            <person name="Hubbard S.S."/>
            <person name="Banfield J.F."/>
        </authorList>
    </citation>
    <scope>NUCLEOTIDE SEQUENCE [LARGE SCALE GENOMIC DNA]</scope>
</reference>
<evidence type="ECO:0000256" key="6">
    <source>
        <dbReference type="ARBA" id="ARBA00023285"/>
    </source>
</evidence>
<evidence type="ECO:0000313" key="10">
    <source>
        <dbReference type="Proteomes" id="UP000178817"/>
    </source>
</evidence>